<sequence>MTTLKARIDVTNERLKLLKETRKVENKTRQKAYKQSRADQERKKVLVGEAVLRRLDNGEWDEDDFLQMMDDYVSRPVDRELFGLHE</sequence>
<organism evidence="1 2">
    <name type="scientific">Pseudomonas meliae</name>
    <dbReference type="NCBI Taxonomy" id="86176"/>
    <lineage>
        <taxon>Bacteria</taxon>
        <taxon>Pseudomonadati</taxon>
        <taxon>Pseudomonadota</taxon>
        <taxon>Gammaproteobacteria</taxon>
        <taxon>Pseudomonadales</taxon>
        <taxon>Pseudomonadaceae</taxon>
        <taxon>Pseudomonas</taxon>
    </lineage>
</organism>
<name>A0A0P9XNN7_9PSED</name>
<proteinExistence type="predicted"/>
<evidence type="ECO:0000313" key="2">
    <source>
        <dbReference type="Proteomes" id="UP000050455"/>
    </source>
</evidence>
<dbReference type="EMBL" id="LJQT01000005">
    <property type="protein sequence ID" value="KPX96348.1"/>
    <property type="molecule type" value="Genomic_DNA"/>
</dbReference>
<evidence type="ECO:0000313" key="1">
    <source>
        <dbReference type="EMBL" id="KPX96348.1"/>
    </source>
</evidence>
<reference evidence="1 2" key="1">
    <citation type="submission" date="2015-09" db="EMBL/GenBank/DDBJ databases">
        <title>Genome announcement of multiple Pseudomonas syringae strains.</title>
        <authorList>
            <person name="Thakur S."/>
            <person name="Wang P.W."/>
            <person name="Gong Y."/>
            <person name="Weir B.S."/>
            <person name="Guttman D.S."/>
        </authorList>
    </citation>
    <scope>NUCLEOTIDE SEQUENCE [LARGE SCALE GENOMIC DNA]</scope>
    <source>
        <strain evidence="1 2">ICMP6289</strain>
    </source>
</reference>
<gene>
    <name evidence="1" type="ORF">ALO64_01281</name>
</gene>
<keyword evidence="2" id="KW-1185">Reference proteome</keyword>
<comment type="caution">
    <text evidence="1">The sequence shown here is derived from an EMBL/GenBank/DDBJ whole genome shotgun (WGS) entry which is preliminary data.</text>
</comment>
<dbReference type="Proteomes" id="UP000050455">
    <property type="component" value="Unassembled WGS sequence"/>
</dbReference>
<dbReference type="PATRIC" id="fig|86176.4.peg.1392"/>
<evidence type="ECO:0008006" key="3">
    <source>
        <dbReference type="Google" id="ProtNLM"/>
    </source>
</evidence>
<dbReference type="AlphaFoldDB" id="A0A0P9XNN7"/>
<dbReference type="RefSeq" id="WP_054991633.1">
    <property type="nucleotide sequence ID" value="NZ_LJQT01000005.1"/>
</dbReference>
<accession>A0A0P9XNN7</accession>
<protein>
    <recommendedName>
        <fullName evidence="3">Mobilization protein</fullName>
    </recommendedName>
</protein>